<dbReference type="EMBL" id="JASPKZ010007644">
    <property type="protein sequence ID" value="KAJ9583200.1"/>
    <property type="molecule type" value="Genomic_DNA"/>
</dbReference>
<evidence type="ECO:0000313" key="2">
    <source>
        <dbReference type="Proteomes" id="UP001233999"/>
    </source>
</evidence>
<dbReference type="SUPFAM" id="SSF50978">
    <property type="entry name" value="WD40 repeat-like"/>
    <property type="match status" value="1"/>
</dbReference>
<organism evidence="1 2">
    <name type="scientific">Diploptera punctata</name>
    <name type="common">Pacific beetle cockroach</name>
    <dbReference type="NCBI Taxonomy" id="6984"/>
    <lineage>
        <taxon>Eukaryota</taxon>
        <taxon>Metazoa</taxon>
        <taxon>Ecdysozoa</taxon>
        <taxon>Arthropoda</taxon>
        <taxon>Hexapoda</taxon>
        <taxon>Insecta</taxon>
        <taxon>Pterygota</taxon>
        <taxon>Neoptera</taxon>
        <taxon>Polyneoptera</taxon>
        <taxon>Dictyoptera</taxon>
        <taxon>Blattodea</taxon>
        <taxon>Blaberoidea</taxon>
        <taxon>Blaberidae</taxon>
        <taxon>Diplopterinae</taxon>
        <taxon>Diploptera</taxon>
    </lineage>
</organism>
<accession>A0AAD7ZMM9</accession>
<gene>
    <name evidence="1" type="ORF">L9F63_022447</name>
</gene>
<dbReference type="InterPro" id="IPR036322">
    <property type="entry name" value="WD40_repeat_dom_sf"/>
</dbReference>
<dbReference type="Proteomes" id="UP001233999">
    <property type="component" value="Unassembled WGS sequence"/>
</dbReference>
<comment type="caution">
    <text evidence="1">The sequence shown here is derived from an EMBL/GenBank/DDBJ whole genome shotgun (WGS) entry which is preliminary data.</text>
</comment>
<sequence>MSNLYEDLHTPFTKRLLNKFPHYVIPGLSLQCDEDLENEMCSSYKYTKPLPYLPPVSVSHKDNRLCKRLENLISSENKIWDAPRRDSFFMELVISNPDREFDGKYNWYYTGGSLATMKMGDRCFLITTFGLENDHIRAVELIDVKKHWEPSLSHTTATCCKPDQPIYQVQGSCDTGYLCVRQRNNCHLLQLTEVLDLQRAYSINCDSVFTSIALSPHKTGSSVTLTSRREIKEREASGRIVYKHTVPLIKTLEDDWCSISYNSDDPHGLVFADRNCIWFLDKRKAKLCTKLSPKSETKCLDSCEDMSLIFQSCINTNAWYICSSHSVMLYDIRSPSNPLQCWKHHLCSPPLLHSTLTCQQNEEVVCMASQDPSEVVTIVNKWDGDVLNTQSYPQSLPSLRDTFLAARNCALWLDPAVEHRTKLGLTGLTWLPTVNSELALLSQTSAGDVFKQMLITDSDSNCDTLFTKKEDLKCLANWEEVLLRERTSDSLHFTSRKSMDFAYKYIKGRKKKLSDYKVFENDHRQPWEFSKAHLESYVDVLAPRILETWEIEDIPEWRINKKDLRSEPLPEQVNKVEAWLTSLCDRNVENQSNTSCKNKERVSTTYEQTQIQEINYLEEDTSYSQFKRKYDENSDFELNLSKKKKLQIIPKEEYVLGF</sequence>
<dbReference type="AlphaFoldDB" id="A0AAD7ZMM9"/>
<protein>
    <submittedName>
        <fullName evidence="1">Uncharacterized protein</fullName>
    </submittedName>
</protein>
<name>A0AAD7ZMM9_DIPPU</name>
<keyword evidence="2" id="KW-1185">Reference proteome</keyword>
<evidence type="ECO:0000313" key="1">
    <source>
        <dbReference type="EMBL" id="KAJ9583200.1"/>
    </source>
</evidence>
<proteinExistence type="predicted"/>
<reference evidence="1" key="1">
    <citation type="journal article" date="2023" name="IScience">
        <title>Live-bearing cockroach genome reveals convergent evolutionary mechanisms linked to viviparity in insects and beyond.</title>
        <authorList>
            <person name="Fouks B."/>
            <person name="Harrison M.C."/>
            <person name="Mikhailova A.A."/>
            <person name="Marchal E."/>
            <person name="English S."/>
            <person name="Carruthers M."/>
            <person name="Jennings E.C."/>
            <person name="Chiamaka E.L."/>
            <person name="Frigard R.A."/>
            <person name="Pippel M."/>
            <person name="Attardo G.M."/>
            <person name="Benoit J.B."/>
            <person name="Bornberg-Bauer E."/>
            <person name="Tobe S.S."/>
        </authorList>
    </citation>
    <scope>NUCLEOTIDE SEQUENCE</scope>
    <source>
        <strain evidence="1">Stay&amp;Tobe</strain>
    </source>
</reference>
<reference evidence="1" key="2">
    <citation type="submission" date="2023-05" db="EMBL/GenBank/DDBJ databases">
        <authorList>
            <person name="Fouks B."/>
        </authorList>
    </citation>
    <scope>NUCLEOTIDE SEQUENCE</scope>
    <source>
        <strain evidence="1">Stay&amp;Tobe</strain>
        <tissue evidence="1">Testes</tissue>
    </source>
</reference>